<accession>A0A068EMK5</accession>
<name>A0A068EMK5_9CAUD</name>
<dbReference type="RefSeq" id="YP_009099247.1">
    <property type="nucleotide sequence ID" value="NC_025423.1"/>
</dbReference>
<organism evidence="1 2">
    <name type="scientific">Bacillus phage CP-51</name>
    <dbReference type="NCBI Taxonomy" id="1391188"/>
    <lineage>
        <taxon>Viruses</taxon>
        <taxon>Duplodnaviria</taxon>
        <taxon>Heunggongvirae</taxon>
        <taxon>Uroviricota</taxon>
        <taxon>Caudoviricetes</taxon>
        <taxon>Herelleviridae</taxon>
        <taxon>Spounavirinae</taxon>
        <taxon>Siminovitchvirus</taxon>
        <taxon>Siminovitchvirus CP51</taxon>
    </lineage>
</organism>
<keyword evidence="2" id="KW-1185">Reference proteome</keyword>
<evidence type="ECO:0000313" key="1">
    <source>
        <dbReference type="EMBL" id="AID50638.1"/>
    </source>
</evidence>
<sequence length="100" mass="10747">MQVVKPEVEPNNTLIEAGSIIVENGGFGATYLVTEHVVYESTNHVGQTVDGTLLQNLNGTSGHLIKNNIAPISYEAVQGALGSTFDVFTAEEYLLQLVKK</sequence>
<proteinExistence type="predicted"/>
<dbReference type="Proteomes" id="UP000027382">
    <property type="component" value="Segment"/>
</dbReference>
<dbReference type="EMBL" id="KF554508">
    <property type="protein sequence ID" value="AID50638.1"/>
    <property type="molecule type" value="Genomic_DNA"/>
</dbReference>
<evidence type="ECO:0000313" key="2">
    <source>
        <dbReference type="Proteomes" id="UP000027382"/>
    </source>
</evidence>
<protein>
    <submittedName>
        <fullName evidence="1">Uncharacterized protein</fullName>
    </submittedName>
</protein>
<dbReference type="GeneID" id="22277146"/>
<reference evidence="1" key="1">
    <citation type="journal article" date="2014" name="Virology">
        <title>The odd one out: Bacillus ACT bacteriophage CP-51 exhibits unusual properties compared to related Spounavirinae W.Ph. and Bastille.</title>
        <authorList>
            <person name="Klumpp J."/>
            <person name="Schmuki M."/>
            <person name="Sozhamannan S."/>
            <person name="Beyer W."/>
            <person name="Fouts D.E."/>
            <person name="Bernbach V."/>
            <person name="Calendar R."/>
            <person name="Loessner M.J."/>
        </authorList>
    </citation>
    <scope>NUCLEOTIDE SEQUENCE [LARGE SCALE GENOMIC DNA]</scope>
</reference>
<dbReference type="KEGG" id="vg:22277146"/>